<dbReference type="GO" id="GO:0032259">
    <property type="term" value="P:methylation"/>
    <property type="evidence" value="ECO:0007669"/>
    <property type="project" value="UniProtKB-KW"/>
</dbReference>
<dbReference type="InterPro" id="IPR003726">
    <property type="entry name" value="HCY_dom"/>
</dbReference>
<comment type="caution">
    <text evidence="6">The sequence shown here is derived from an EMBL/GenBank/DDBJ whole genome shotgun (WGS) entry which is preliminary data.</text>
</comment>
<dbReference type="RefSeq" id="WP_163462583.1">
    <property type="nucleotide sequence ID" value="NZ_JAAAMG010000005.1"/>
</dbReference>
<evidence type="ECO:0000256" key="3">
    <source>
        <dbReference type="PIRSR" id="PIRSR037505-2"/>
    </source>
</evidence>
<keyword evidence="3 4" id="KW-0862">Zinc</keyword>
<dbReference type="GO" id="GO:0008270">
    <property type="term" value="F:zinc ion binding"/>
    <property type="evidence" value="ECO:0007669"/>
    <property type="project" value="InterPro"/>
</dbReference>
<dbReference type="Proteomes" id="UP000469011">
    <property type="component" value="Unassembled WGS sequence"/>
</dbReference>
<feature type="binding site" evidence="3 4">
    <location>
        <position position="211"/>
    </location>
    <ligand>
        <name>Zn(2+)</name>
        <dbReference type="ChEBI" id="CHEBI:29105"/>
    </ligand>
</feature>
<dbReference type="GO" id="GO:0009086">
    <property type="term" value="P:methionine biosynthetic process"/>
    <property type="evidence" value="ECO:0007669"/>
    <property type="project" value="InterPro"/>
</dbReference>
<sequence length="295" mass="29973">MIASPFRRDDDVVLLADGAMGTNLLAAGLPEGVAPERWLTERPEEIAALHRAFVAAGSDIILTCSFGANAPRLALWGADSRPRELNRLAAELARRAAERAPRPVLVAGSVGPTWRRKVAGRSSAEDDNAQIFAEQIAGLKAGGVDLVWLETMVSADEARAAARAAIAAGLAYVATASFGAGGTTPAGLSPSGFAAAFDGLEVAPLAIGANCCEGPDTALAGAAAMQRMPGVGLAVKPNCGLPQLVCGRAVHPEGPASMARFAKAAIDRGATILGGCCGAEPAHVAAIRQVIDAHC</sequence>
<dbReference type="InterPro" id="IPR017226">
    <property type="entry name" value="BHMT-like"/>
</dbReference>
<protein>
    <submittedName>
        <fullName evidence="6">Methionine synthase</fullName>
    </submittedName>
</protein>
<dbReference type="AlphaFoldDB" id="A0A6N9T636"/>
<evidence type="ECO:0000259" key="5">
    <source>
        <dbReference type="PROSITE" id="PS50970"/>
    </source>
</evidence>
<keyword evidence="7" id="KW-1185">Reference proteome</keyword>
<dbReference type="PROSITE" id="PS50970">
    <property type="entry name" value="HCY"/>
    <property type="match status" value="1"/>
</dbReference>
<evidence type="ECO:0000256" key="1">
    <source>
        <dbReference type="ARBA" id="ARBA00022603"/>
    </source>
</evidence>
<dbReference type="SUPFAM" id="SSF82282">
    <property type="entry name" value="Homocysteine S-methyltransferase"/>
    <property type="match status" value="1"/>
</dbReference>
<evidence type="ECO:0000313" key="6">
    <source>
        <dbReference type="EMBL" id="NDW04388.1"/>
    </source>
</evidence>
<dbReference type="PANTHER" id="PTHR11103">
    <property type="entry name" value="SLR1189 PROTEIN"/>
    <property type="match status" value="1"/>
</dbReference>
<dbReference type="GO" id="GO:0008168">
    <property type="term" value="F:methyltransferase activity"/>
    <property type="evidence" value="ECO:0007669"/>
    <property type="project" value="UniProtKB-UniRule"/>
</dbReference>
<evidence type="ECO:0000256" key="2">
    <source>
        <dbReference type="ARBA" id="ARBA00022679"/>
    </source>
</evidence>
<feature type="binding site" evidence="3 4">
    <location>
        <position position="277"/>
    </location>
    <ligand>
        <name>Zn(2+)</name>
        <dbReference type="ChEBI" id="CHEBI:29105"/>
    </ligand>
</feature>
<evidence type="ECO:0000256" key="4">
    <source>
        <dbReference type="PROSITE-ProRule" id="PRU00333"/>
    </source>
</evidence>
<accession>A0A6N9T636</accession>
<gene>
    <name evidence="6" type="ORF">GTK09_08085</name>
</gene>
<feature type="binding site" evidence="3 4">
    <location>
        <position position="276"/>
    </location>
    <ligand>
        <name>Zn(2+)</name>
        <dbReference type="ChEBI" id="CHEBI:29105"/>
    </ligand>
</feature>
<dbReference type="InterPro" id="IPR036589">
    <property type="entry name" value="HCY_dom_sf"/>
</dbReference>
<evidence type="ECO:0000313" key="7">
    <source>
        <dbReference type="Proteomes" id="UP000469011"/>
    </source>
</evidence>
<dbReference type="PIRSF" id="PIRSF037505">
    <property type="entry name" value="Betaine_HMT"/>
    <property type="match status" value="1"/>
</dbReference>
<dbReference type="EMBL" id="JAAAMG010000005">
    <property type="protein sequence ID" value="NDW04388.1"/>
    <property type="molecule type" value="Genomic_DNA"/>
</dbReference>
<name>A0A6N9T636_9HYPH</name>
<comment type="cofactor">
    <cofactor evidence="3">
        <name>Zn(2+)</name>
        <dbReference type="ChEBI" id="CHEBI:29105"/>
    </cofactor>
    <text evidence="3">Binds 1 zinc ion per subunit.</text>
</comment>
<keyword evidence="1 4" id="KW-0489">Methyltransferase</keyword>
<dbReference type="PANTHER" id="PTHR11103:SF18">
    <property type="entry name" value="SLR1189 PROTEIN"/>
    <property type="match status" value="1"/>
</dbReference>
<keyword evidence="2 4" id="KW-0808">Transferase</keyword>
<feature type="domain" description="Hcy-binding" evidence="5">
    <location>
        <begin position="2"/>
        <end position="291"/>
    </location>
</feature>
<dbReference type="Gene3D" id="3.20.20.330">
    <property type="entry name" value="Homocysteine-binding-like domain"/>
    <property type="match status" value="1"/>
</dbReference>
<proteinExistence type="predicted"/>
<organism evidence="6 7">
    <name type="scientific">Jiella pacifica</name>
    <dbReference type="NCBI Taxonomy" id="2696469"/>
    <lineage>
        <taxon>Bacteria</taxon>
        <taxon>Pseudomonadati</taxon>
        <taxon>Pseudomonadota</taxon>
        <taxon>Alphaproteobacteria</taxon>
        <taxon>Hyphomicrobiales</taxon>
        <taxon>Aurantimonadaceae</taxon>
        <taxon>Jiella</taxon>
    </lineage>
</organism>
<dbReference type="Pfam" id="PF02574">
    <property type="entry name" value="S-methyl_trans"/>
    <property type="match status" value="1"/>
</dbReference>
<reference evidence="6 7" key="1">
    <citation type="submission" date="2020-01" db="EMBL/GenBank/DDBJ databases">
        <title>Jiella pacifica sp. nov.</title>
        <authorList>
            <person name="Xue Z."/>
            <person name="Zhu S."/>
            <person name="Chen J."/>
            <person name="Yang J."/>
        </authorList>
    </citation>
    <scope>NUCLEOTIDE SEQUENCE [LARGE SCALE GENOMIC DNA]</scope>
    <source>
        <strain evidence="6 7">40Bstr34</strain>
    </source>
</reference>
<keyword evidence="3 4" id="KW-0479">Metal-binding</keyword>